<evidence type="ECO:0000313" key="13">
    <source>
        <dbReference type="EMBL" id="SMX46927.1"/>
    </source>
</evidence>
<dbReference type="InterPro" id="IPR013525">
    <property type="entry name" value="ABC2_TM"/>
</dbReference>
<feature type="transmembrane region" description="Helical" evidence="11">
    <location>
        <begin position="155"/>
        <end position="178"/>
    </location>
</feature>
<sequence length="271" mass="30216">MTPNPQVSLPTSKPRTNRRFSSFRTIAALILREMATTNGRSPGGYAWAILEPVAGIALLTAIFSAGFRSPALGTNFPLFYATGMLPFLMFVDVSGKLATSLLFSKPLLAYPTVTFLDALIARFVVNMMTHLMVAYLLLTGILVIFDTRVVPNFSIVVQGFAFAGLLAIGVGTMNCFLFTRFPVWQRMWSILTRPLFIISGIFFLPEAVPQPYREFLLYNPLVHVTGLVRRGFYASYDAPYISELYVAGVGFGLLLMGLVFLRRYHRDLLNE</sequence>
<reference evidence="14" key="1">
    <citation type="submission" date="2017-05" db="EMBL/GenBank/DDBJ databases">
        <authorList>
            <person name="Rodrigo-Torres L."/>
            <person name="Arahal R. D."/>
            <person name="Lucena T."/>
        </authorList>
    </citation>
    <scope>NUCLEOTIDE SEQUENCE [LARGE SCALE GENOMIC DNA]</scope>
    <source>
        <strain evidence="14">CECT 8621</strain>
    </source>
</reference>
<feature type="transmembrane region" description="Helical" evidence="11">
    <location>
        <begin position="132"/>
        <end position="149"/>
    </location>
</feature>
<accession>A0A238KW44</accession>
<comment type="subcellular location">
    <subcellularLocation>
        <location evidence="11">Cell inner membrane</location>
        <topology evidence="11">Multi-pass membrane protein</topology>
    </subcellularLocation>
    <subcellularLocation>
        <location evidence="1">Cell membrane</location>
        <topology evidence="1">Multi-pass membrane protein</topology>
    </subcellularLocation>
</comment>
<keyword evidence="9" id="KW-0625">Polysaccharide transport</keyword>
<evidence type="ECO:0000256" key="10">
    <source>
        <dbReference type="ARBA" id="ARBA00023136"/>
    </source>
</evidence>
<evidence type="ECO:0000256" key="3">
    <source>
        <dbReference type="ARBA" id="ARBA00022448"/>
    </source>
</evidence>
<keyword evidence="7" id="KW-0972">Capsule biogenesis/degradation</keyword>
<dbReference type="GO" id="GO:0015920">
    <property type="term" value="P:lipopolysaccharide transport"/>
    <property type="evidence" value="ECO:0007669"/>
    <property type="project" value="TreeGrafter"/>
</dbReference>
<keyword evidence="5" id="KW-0762">Sugar transport</keyword>
<dbReference type="OrthoDB" id="8479094at2"/>
<evidence type="ECO:0000256" key="9">
    <source>
        <dbReference type="ARBA" id="ARBA00023047"/>
    </source>
</evidence>
<dbReference type="Pfam" id="PF01061">
    <property type="entry name" value="ABC2_membrane"/>
    <property type="match status" value="1"/>
</dbReference>
<proteinExistence type="inferred from homology"/>
<dbReference type="GO" id="GO:0015774">
    <property type="term" value="P:polysaccharide transport"/>
    <property type="evidence" value="ECO:0007669"/>
    <property type="project" value="UniProtKB-KW"/>
</dbReference>
<feature type="transmembrane region" description="Helical" evidence="11">
    <location>
        <begin position="244"/>
        <end position="261"/>
    </location>
</feature>
<dbReference type="PANTHER" id="PTHR30413:SF10">
    <property type="entry name" value="CAPSULE POLYSACCHARIDE EXPORT INNER-MEMBRANE PROTEIN CTRC"/>
    <property type="match status" value="1"/>
</dbReference>
<dbReference type="AlphaFoldDB" id="A0A238KW44"/>
<organism evidence="13 14">
    <name type="scientific">Actibacterium lipolyticum</name>
    <dbReference type="NCBI Taxonomy" id="1524263"/>
    <lineage>
        <taxon>Bacteria</taxon>
        <taxon>Pseudomonadati</taxon>
        <taxon>Pseudomonadota</taxon>
        <taxon>Alphaproteobacteria</taxon>
        <taxon>Rhodobacterales</taxon>
        <taxon>Roseobacteraceae</taxon>
        <taxon>Actibacterium</taxon>
    </lineage>
</organism>
<dbReference type="GO" id="GO:0140359">
    <property type="term" value="F:ABC-type transporter activity"/>
    <property type="evidence" value="ECO:0007669"/>
    <property type="project" value="InterPro"/>
</dbReference>
<keyword evidence="4 11" id="KW-1003">Cell membrane</keyword>
<dbReference type="Proteomes" id="UP000202922">
    <property type="component" value="Unassembled WGS sequence"/>
</dbReference>
<keyword evidence="6 11" id="KW-0812">Transmembrane</keyword>
<evidence type="ECO:0000256" key="6">
    <source>
        <dbReference type="ARBA" id="ARBA00022692"/>
    </source>
</evidence>
<keyword evidence="14" id="KW-1185">Reference proteome</keyword>
<gene>
    <name evidence="13" type="primary">kpsM_2</name>
    <name evidence="13" type="ORF">COL8621_03286</name>
</gene>
<evidence type="ECO:0000256" key="1">
    <source>
        <dbReference type="ARBA" id="ARBA00004651"/>
    </source>
</evidence>
<dbReference type="GO" id="GO:0043190">
    <property type="term" value="C:ATP-binding cassette (ABC) transporter complex"/>
    <property type="evidence" value="ECO:0007669"/>
    <property type="project" value="InterPro"/>
</dbReference>
<dbReference type="PANTHER" id="PTHR30413">
    <property type="entry name" value="INNER MEMBRANE TRANSPORT PERMEASE"/>
    <property type="match status" value="1"/>
</dbReference>
<keyword evidence="10 11" id="KW-0472">Membrane</keyword>
<evidence type="ECO:0000256" key="11">
    <source>
        <dbReference type="RuleBase" id="RU361157"/>
    </source>
</evidence>
<evidence type="ECO:0000256" key="2">
    <source>
        <dbReference type="ARBA" id="ARBA00007783"/>
    </source>
</evidence>
<dbReference type="EMBL" id="FXYE01000002">
    <property type="protein sequence ID" value="SMX46927.1"/>
    <property type="molecule type" value="Genomic_DNA"/>
</dbReference>
<protein>
    <recommendedName>
        <fullName evidence="11">Transport permease protein</fullName>
    </recommendedName>
</protein>
<dbReference type="InterPro" id="IPR047817">
    <property type="entry name" value="ABC2_TM_bact-type"/>
</dbReference>
<evidence type="ECO:0000313" key="14">
    <source>
        <dbReference type="Proteomes" id="UP000202922"/>
    </source>
</evidence>
<feature type="transmembrane region" description="Helical" evidence="11">
    <location>
        <begin position="190"/>
        <end position="208"/>
    </location>
</feature>
<dbReference type="RefSeq" id="WP_093968313.1">
    <property type="nucleotide sequence ID" value="NZ_FXYE01000002.1"/>
</dbReference>
<feature type="domain" description="ABC transmembrane type-2" evidence="12">
    <location>
        <begin position="43"/>
        <end position="264"/>
    </location>
</feature>
<comment type="similarity">
    <text evidence="2 11">Belongs to the ABC-2 integral membrane protein family.</text>
</comment>
<feature type="transmembrane region" description="Helical" evidence="11">
    <location>
        <begin position="44"/>
        <end position="66"/>
    </location>
</feature>
<dbReference type="PRINTS" id="PR00164">
    <property type="entry name" value="ABC2TRNSPORT"/>
</dbReference>
<dbReference type="InterPro" id="IPR000412">
    <property type="entry name" value="ABC_2_transport"/>
</dbReference>
<keyword evidence="3 11" id="KW-0813">Transport</keyword>
<dbReference type="PROSITE" id="PS51012">
    <property type="entry name" value="ABC_TM2"/>
    <property type="match status" value="1"/>
</dbReference>
<feature type="transmembrane region" description="Helical" evidence="11">
    <location>
        <begin position="78"/>
        <end position="95"/>
    </location>
</feature>
<evidence type="ECO:0000256" key="5">
    <source>
        <dbReference type="ARBA" id="ARBA00022597"/>
    </source>
</evidence>
<name>A0A238KW44_9RHOB</name>
<evidence type="ECO:0000256" key="4">
    <source>
        <dbReference type="ARBA" id="ARBA00022475"/>
    </source>
</evidence>
<evidence type="ECO:0000259" key="12">
    <source>
        <dbReference type="PROSITE" id="PS51012"/>
    </source>
</evidence>
<keyword evidence="8 11" id="KW-1133">Transmembrane helix</keyword>
<evidence type="ECO:0000256" key="7">
    <source>
        <dbReference type="ARBA" id="ARBA00022903"/>
    </source>
</evidence>
<evidence type="ECO:0000256" key="8">
    <source>
        <dbReference type="ARBA" id="ARBA00022989"/>
    </source>
</evidence>